<evidence type="ECO:0000313" key="7">
    <source>
        <dbReference type="Proteomes" id="UP000644756"/>
    </source>
</evidence>
<dbReference type="RefSeq" id="WP_188529373.1">
    <property type="nucleotide sequence ID" value="NZ_BMGR01000002.1"/>
</dbReference>
<dbReference type="EMBL" id="BMGR01000002">
    <property type="protein sequence ID" value="GGF93684.1"/>
    <property type="molecule type" value="Genomic_DNA"/>
</dbReference>
<evidence type="ECO:0000256" key="3">
    <source>
        <dbReference type="ARBA" id="ARBA00022691"/>
    </source>
</evidence>
<feature type="domain" description="Methyltransferase type 11" evidence="5">
    <location>
        <begin position="61"/>
        <end position="129"/>
    </location>
</feature>
<protein>
    <recommendedName>
        <fullName evidence="5">Methyltransferase type 11 domain-containing protein</fullName>
    </recommendedName>
</protein>
<dbReference type="PANTHER" id="PTHR13610">
    <property type="entry name" value="METHYLTRANSFERASE DOMAIN-CONTAINING PROTEIN"/>
    <property type="match status" value="1"/>
</dbReference>
<dbReference type="Pfam" id="PF08241">
    <property type="entry name" value="Methyltransf_11"/>
    <property type="match status" value="1"/>
</dbReference>
<keyword evidence="4" id="KW-0812">Transmembrane</keyword>
<keyword evidence="3" id="KW-0949">S-adenosyl-L-methionine</keyword>
<comment type="caution">
    <text evidence="6">The sequence shown here is derived from an EMBL/GenBank/DDBJ whole genome shotgun (WGS) entry which is preliminary data.</text>
</comment>
<keyword evidence="1" id="KW-0489">Methyltransferase</keyword>
<evidence type="ECO:0000259" key="5">
    <source>
        <dbReference type="Pfam" id="PF08241"/>
    </source>
</evidence>
<reference evidence="6" key="2">
    <citation type="submission" date="2020-09" db="EMBL/GenBank/DDBJ databases">
        <authorList>
            <person name="Sun Q."/>
            <person name="Zhou Y."/>
        </authorList>
    </citation>
    <scope>NUCLEOTIDE SEQUENCE</scope>
    <source>
        <strain evidence="6">CGMCC 1.12987</strain>
    </source>
</reference>
<keyword evidence="4" id="KW-0472">Membrane</keyword>
<keyword evidence="4" id="KW-1133">Transmembrane helix</keyword>
<accession>A0A917CPT3</accession>
<organism evidence="6 7">
    <name type="scientific">Paenibacillus abyssi</name>
    <dbReference type="NCBI Taxonomy" id="1340531"/>
    <lineage>
        <taxon>Bacteria</taxon>
        <taxon>Bacillati</taxon>
        <taxon>Bacillota</taxon>
        <taxon>Bacilli</taxon>
        <taxon>Bacillales</taxon>
        <taxon>Paenibacillaceae</taxon>
        <taxon>Paenibacillus</taxon>
    </lineage>
</organism>
<evidence type="ECO:0000256" key="1">
    <source>
        <dbReference type="ARBA" id="ARBA00022603"/>
    </source>
</evidence>
<proteinExistence type="predicted"/>
<sequence length="182" mass="19991">MPYTLYQFTTGLLAAALSAAVLSIAYHSWKNGITPMPSSAPVRGKVADEINRIAGQGTLVEAGSGWGTLAQHLAKHCSGWRVVGIENSFIPLWVSRIAAKLDSRAGVTMIRADLYMYPYDSADVVVCYLYPGAMLRLSTIFRERLVPGTRVISICFALPGWEPERVIICGDLYRTKVYVYAV</sequence>
<dbReference type="Proteomes" id="UP000644756">
    <property type="component" value="Unassembled WGS sequence"/>
</dbReference>
<dbReference type="SUPFAM" id="SSF53335">
    <property type="entry name" value="S-adenosyl-L-methionine-dependent methyltransferases"/>
    <property type="match status" value="1"/>
</dbReference>
<feature type="transmembrane region" description="Helical" evidence="4">
    <location>
        <begin position="6"/>
        <end position="26"/>
    </location>
</feature>
<name>A0A917CPT3_9BACL</name>
<reference evidence="6" key="1">
    <citation type="journal article" date="2014" name="Int. J. Syst. Evol. Microbiol.">
        <title>Complete genome sequence of Corynebacterium casei LMG S-19264T (=DSM 44701T), isolated from a smear-ripened cheese.</title>
        <authorList>
            <consortium name="US DOE Joint Genome Institute (JGI-PGF)"/>
            <person name="Walter F."/>
            <person name="Albersmeier A."/>
            <person name="Kalinowski J."/>
            <person name="Ruckert C."/>
        </authorList>
    </citation>
    <scope>NUCLEOTIDE SEQUENCE</scope>
    <source>
        <strain evidence="6">CGMCC 1.12987</strain>
    </source>
</reference>
<gene>
    <name evidence="6" type="ORF">GCM10010916_08770</name>
</gene>
<evidence type="ECO:0000256" key="2">
    <source>
        <dbReference type="ARBA" id="ARBA00022679"/>
    </source>
</evidence>
<dbReference type="AlphaFoldDB" id="A0A917CPT3"/>
<dbReference type="CDD" id="cd02440">
    <property type="entry name" value="AdoMet_MTases"/>
    <property type="match status" value="1"/>
</dbReference>
<evidence type="ECO:0000256" key="4">
    <source>
        <dbReference type="SAM" id="Phobius"/>
    </source>
</evidence>
<dbReference type="InterPro" id="IPR026170">
    <property type="entry name" value="FAM173A/B"/>
</dbReference>
<evidence type="ECO:0000313" key="6">
    <source>
        <dbReference type="EMBL" id="GGF93684.1"/>
    </source>
</evidence>
<dbReference type="InterPro" id="IPR013216">
    <property type="entry name" value="Methyltransf_11"/>
</dbReference>
<dbReference type="InterPro" id="IPR029063">
    <property type="entry name" value="SAM-dependent_MTases_sf"/>
</dbReference>
<keyword evidence="7" id="KW-1185">Reference proteome</keyword>
<dbReference type="GO" id="GO:0032259">
    <property type="term" value="P:methylation"/>
    <property type="evidence" value="ECO:0007669"/>
    <property type="project" value="UniProtKB-KW"/>
</dbReference>
<dbReference type="PANTHER" id="PTHR13610:SF11">
    <property type="entry name" value="METHYLTRANSFERASE DOMAIN-CONTAINING PROTEIN"/>
    <property type="match status" value="1"/>
</dbReference>
<dbReference type="Gene3D" id="3.40.50.150">
    <property type="entry name" value="Vaccinia Virus protein VP39"/>
    <property type="match status" value="1"/>
</dbReference>
<keyword evidence="2" id="KW-0808">Transferase</keyword>
<dbReference type="GO" id="GO:0016279">
    <property type="term" value="F:protein-lysine N-methyltransferase activity"/>
    <property type="evidence" value="ECO:0007669"/>
    <property type="project" value="InterPro"/>
</dbReference>